<comment type="caution">
    <text evidence="3">The sequence shown here is derived from an EMBL/GenBank/DDBJ whole genome shotgun (WGS) entry which is preliminary data.</text>
</comment>
<keyword evidence="3" id="KW-0482">Metalloprotease</keyword>
<keyword evidence="4" id="KW-1185">Reference proteome</keyword>
<dbReference type="InterPro" id="IPR008757">
    <property type="entry name" value="Peptidase_M6-like_domain"/>
</dbReference>
<dbReference type="Pfam" id="PF05547">
    <property type="entry name" value="Peptidase_M6"/>
    <property type="match status" value="1"/>
</dbReference>
<keyword evidence="3" id="KW-0645">Protease</keyword>
<dbReference type="GO" id="GO:0008237">
    <property type="term" value="F:metallopeptidase activity"/>
    <property type="evidence" value="ECO:0007669"/>
    <property type="project" value="UniProtKB-KW"/>
</dbReference>
<evidence type="ECO:0000313" key="3">
    <source>
        <dbReference type="EMBL" id="NPE24045.1"/>
    </source>
</evidence>
<protein>
    <submittedName>
        <fullName evidence="3">M6 family metalloprotease domain-containing protein</fullName>
    </submittedName>
</protein>
<evidence type="ECO:0000313" key="4">
    <source>
        <dbReference type="Proteomes" id="UP000820977"/>
    </source>
</evidence>
<proteinExistence type="predicted"/>
<gene>
    <name evidence="3" type="ORF">HPS54_00690</name>
</gene>
<dbReference type="PANTHER" id="PTHR41775">
    <property type="entry name" value="SECRETED PROTEIN-RELATED"/>
    <property type="match status" value="1"/>
</dbReference>
<keyword evidence="1" id="KW-0732">Signal</keyword>
<dbReference type="EMBL" id="JABKKJ010000001">
    <property type="protein sequence ID" value="NPE24045.1"/>
    <property type="molecule type" value="Genomic_DNA"/>
</dbReference>
<dbReference type="SUPFAM" id="SSF55486">
    <property type="entry name" value="Metalloproteases ('zincins'), catalytic domain"/>
    <property type="match status" value="1"/>
</dbReference>
<name>A0ABX2B1F0_9BACT</name>
<keyword evidence="3" id="KW-0378">Hydrolase</keyword>
<feature type="chain" id="PRO_5046050419" evidence="1">
    <location>
        <begin position="20"/>
        <end position="583"/>
    </location>
</feature>
<evidence type="ECO:0000256" key="1">
    <source>
        <dbReference type="SAM" id="SignalP"/>
    </source>
</evidence>
<organism evidence="3 4">
    <name type="scientific">Xylanibacter caecicola</name>
    <dbReference type="NCBI Taxonomy" id="2736294"/>
    <lineage>
        <taxon>Bacteria</taxon>
        <taxon>Pseudomonadati</taxon>
        <taxon>Bacteroidota</taxon>
        <taxon>Bacteroidia</taxon>
        <taxon>Bacteroidales</taxon>
        <taxon>Prevotellaceae</taxon>
        <taxon>Xylanibacter</taxon>
    </lineage>
</organism>
<accession>A0ABX2B1F0</accession>
<feature type="domain" description="Peptidase M6-like" evidence="2">
    <location>
        <begin position="131"/>
        <end position="328"/>
    </location>
</feature>
<sequence length="583" mass="64129">MRKLLTTFSLLAVTAVAFAVPAKRGVWKTVRLADGTEVKVELRGDEFGHFWQSQDGVKYIEDKTSGRYKVADMQLIAEKASARRRTAAKARSVSRMRKSKAASKAPLYTGSKKGLLILVQFSDKKFKASNNLELYRQVVSGTNYSNAALGFKGSVRDYFRDQSDGQFDFDIDVVGPVTMPHNYAYYGANDSDGNDVRAEEMIVEACKMVDNEVDFTQYDWDGDGEMEQVFVLYAGHGEASYNDDDTIWPHAWYLKDGAGITLRLDGILVNSYACGSELGSGEKIDGIGTICHEFSHCFGLPDMYDTEYSGNYGMCSWSLMDGGSYNADGFIPACYTSYEKMAVGWKQPVELTEDMEVKNLKPYSEGGDAYILYNEGNRNEYFLLENRQLTGWDEGLEDKGLIAIHVDYDANVWDWNEVNTTTNAYSGNNHQRCTIIPADGVYNYQSYMGNKYFYAYHDAFPYGSATSITNSTRHAALYNANTDGTKRMNKSVTGITQNADGTVSFNIANDDTGGNGGGGGDVNPSEYLFYESFDGCSGSGGNDGLWSGNVANAKFNSDNGDGLLLTNTVPTGVLNSGTAANRV</sequence>
<dbReference type="PANTHER" id="PTHR41775:SF1">
    <property type="entry name" value="PEPTIDASE M6-LIKE DOMAIN-CONTAINING PROTEIN"/>
    <property type="match status" value="1"/>
</dbReference>
<dbReference type="Proteomes" id="UP000820977">
    <property type="component" value="Unassembled WGS sequence"/>
</dbReference>
<evidence type="ECO:0000259" key="2">
    <source>
        <dbReference type="Pfam" id="PF05547"/>
    </source>
</evidence>
<feature type="signal peptide" evidence="1">
    <location>
        <begin position="1"/>
        <end position="19"/>
    </location>
</feature>
<reference evidence="3 4" key="1">
    <citation type="submission" date="2020-05" db="EMBL/GenBank/DDBJ databases">
        <title>Distinct polysaccharide utilization as determinants for interspecies competition between intestinal Prevotella spp.</title>
        <authorList>
            <person name="Galvez E.J.C."/>
            <person name="Iljazovic A."/>
            <person name="Strowig T."/>
        </authorList>
    </citation>
    <scope>NUCLEOTIDE SEQUENCE [LARGE SCALE GENOMIC DNA]</scope>
    <source>
        <strain evidence="3 4">PCHR</strain>
    </source>
</reference>
<dbReference type="NCBIfam" id="TIGR03296">
    <property type="entry name" value="M6dom_TIGR03296"/>
    <property type="match status" value="1"/>
</dbReference>
<dbReference type="RefSeq" id="WP_172343573.1">
    <property type="nucleotide sequence ID" value="NZ_CATJFF010000068.1"/>
</dbReference>